<feature type="region of interest" description="Disordered" evidence="1">
    <location>
        <begin position="144"/>
        <end position="255"/>
    </location>
</feature>
<feature type="compositionally biased region" description="Basic and acidic residues" evidence="1">
    <location>
        <begin position="245"/>
        <end position="255"/>
    </location>
</feature>
<dbReference type="AlphaFoldDB" id="E4X6P6"/>
<dbReference type="Proteomes" id="UP000001307">
    <property type="component" value="Unassembled WGS sequence"/>
</dbReference>
<feature type="compositionally biased region" description="Basic residues" evidence="1">
    <location>
        <begin position="175"/>
        <end position="185"/>
    </location>
</feature>
<dbReference type="EMBL" id="FN653027">
    <property type="protein sequence ID" value="CBY07827.1"/>
    <property type="molecule type" value="Genomic_DNA"/>
</dbReference>
<reference evidence="2 3" key="1">
    <citation type="journal article" date="2010" name="Science">
        <title>Plasticity of animal genome architecture unmasked by rapid evolution of a pelagic tunicate.</title>
        <authorList>
            <person name="Denoeud F."/>
            <person name="Henriet S."/>
            <person name="Mungpakdee S."/>
            <person name="Aury J.M."/>
            <person name="Da Silva C."/>
            <person name="Brinkmann H."/>
            <person name="Mikhaleva J."/>
            <person name="Olsen L.C."/>
            <person name="Jubin C."/>
            <person name="Canestro C."/>
            <person name="Bouquet J.M."/>
            <person name="Danks G."/>
            <person name="Poulain J."/>
            <person name="Campsteijn C."/>
            <person name="Adamski M."/>
            <person name="Cross I."/>
            <person name="Yadetie F."/>
            <person name="Muffato M."/>
            <person name="Louis A."/>
            <person name="Butcher S."/>
            <person name="Tsagkogeorga G."/>
            <person name="Konrad A."/>
            <person name="Singh S."/>
            <person name="Jensen M.F."/>
            <person name="Cong E.H."/>
            <person name="Eikeseth-Otteraa H."/>
            <person name="Noel B."/>
            <person name="Anthouard V."/>
            <person name="Porcel B.M."/>
            <person name="Kachouri-Lafond R."/>
            <person name="Nishino A."/>
            <person name="Ugolini M."/>
            <person name="Chourrout P."/>
            <person name="Nishida H."/>
            <person name="Aasland R."/>
            <person name="Huzurbazar S."/>
            <person name="Westhof E."/>
            <person name="Delsuc F."/>
            <person name="Lehrach H."/>
            <person name="Reinhardt R."/>
            <person name="Weissenbach J."/>
            <person name="Roy S.W."/>
            <person name="Artiguenave F."/>
            <person name="Postlethwait J.H."/>
            <person name="Manak J.R."/>
            <person name="Thompson E.M."/>
            <person name="Jaillon O."/>
            <person name="Du Pasquier L."/>
            <person name="Boudinot P."/>
            <person name="Liberles D.A."/>
            <person name="Volff J.N."/>
            <person name="Philippe H."/>
            <person name="Lenhard B."/>
            <person name="Roest Crollius H."/>
            <person name="Wincker P."/>
            <person name="Chourrout D."/>
        </authorList>
    </citation>
    <scope>NUCLEOTIDE SEQUENCE [LARGE SCALE GENOMIC DNA]</scope>
</reference>
<feature type="compositionally biased region" description="Low complexity" evidence="1">
    <location>
        <begin position="219"/>
        <end position="237"/>
    </location>
</feature>
<evidence type="ECO:0000313" key="3">
    <source>
        <dbReference type="Proteomes" id="UP000001307"/>
    </source>
</evidence>
<dbReference type="InParanoid" id="E4X6P6"/>
<sequence>MEHFIPDEMSVNNVNGVIDKICVSKELQPTELELDNESDVADTVEMLKAIMATEGNATAKLYANEAVGVLSQIVGELTHRKRVWVYTELCESTITTQWKPLEESNSSKDLDTLVVSRRAPRLVSLISNFLVKELADFAPNKRALLGTSSNNSRTIKSSGQRNTTTSSVRENGKYRSQRGRSRNSRGGRIPKDSHKIGESSSSGTVEERSAHRRGGGGANRPAAKATFSPSTRSSTSRNYPLVSNNERDPGKVATH</sequence>
<gene>
    <name evidence="2" type="ORF">GSOID_T00003182001</name>
</gene>
<accession>E4X6P6</accession>
<feature type="compositionally biased region" description="Polar residues" evidence="1">
    <location>
        <begin position="146"/>
        <end position="169"/>
    </location>
</feature>
<protein>
    <submittedName>
        <fullName evidence="2">Uncharacterized protein</fullName>
    </submittedName>
</protein>
<organism evidence="2 3">
    <name type="scientific">Oikopleura dioica</name>
    <name type="common">Tunicate</name>
    <dbReference type="NCBI Taxonomy" id="34765"/>
    <lineage>
        <taxon>Eukaryota</taxon>
        <taxon>Metazoa</taxon>
        <taxon>Chordata</taxon>
        <taxon>Tunicata</taxon>
        <taxon>Appendicularia</taxon>
        <taxon>Copelata</taxon>
        <taxon>Oikopleuridae</taxon>
        <taxon>Oikopleura</taxon>
    </lineage>
</organism>
<evidence type="ECO:0000313" key="2">
    <source>
        <dbReference type="EMBL" id="CBY07827.1"/>
    </source>
</evidence>
<keyword evidence="3" id="KW-1185">Reference proteome</keyword>
<name>E4X6P6_OIKDI</name>
<evidence type="ECO:0000256" key="1">
    <source>
        <dbReference type="SAM" id="MobiDB-lite"/>
    </source>
</evidence>
<proteinExistence type="predicted"/>